<proteinExistence type="predicted"/>
<reference evidence="1" key="2">
    <citation type="journal article" date="2015" name="Data Brief">
        <title>Shoot transcriptome of the giant reed, Arundo donax.</title>
        <authorList>
            <person name="Barrero R.A."/>
            <person name="Guerrero F.D."/>
            <person name="Moolhuijzen P."/>
            <person name="Goolsby J.A."/>
            <person name="Tidwell J."/>
            <person name="Bellgard S.E."/>
            <person name="Bellgard M.I."/>
        </authorList>
    </citation>
    <scope>NUCLEOTIDE SEQUENCE</scope>
    <source>
        <tissue evidence="1">Shoot tissue taken approximately 20 cm above the soil surface</tissue>
    </source>
</reference>
<evidence type="ECO:0000313" key="1">
    <source>
        <dbReference type="EMBL" id="JAD55933.1"/>
    </source>
</evidence>
<name>A0A0A9B1A1_ARUDO</name>
<dbReference type="EMBL" id="GBRH01241962">
    <property type="protein sequence ID" value="JAD55933.1"/>
    <property type="molecule type" value="Transcribed_RNA"/>
</dbReference>
<dbReference type="AlphaFoldDB" id="A0A0A9B1A1"/>
<organism evidence="1">
    <name type="scientific">Arundo donax</name>
    <name type="common">Giant reed</name>
    <name type="synonym">Donax arundinaceus</name>
    <dbReference type="NCBI Taxonomy" id="35708"/>
    <lineage>
        <taxon>Eukaryota</taxon>
        <taxon>Viridiplantae</taxon>
        <taxon>Streptophyta</taxon>
        <taxon>Embryophyta</taxon>
        <taxon>Tracheophyta</taxon>
        <taxon>Spermatophyta</taxon>
        <taxon>Magnoliopsida</taxon>
        <taxon>Liliopsida</taxon>
        <taxon>Poales</taxon>
        <taxon>Poaceae</taxon>
        <taxon>PACMAD clade</taxon>
        <taxon>Arundinoideae</taxon>
        <taxon>Arundineae</taxon>
        <taxon>Arundo</taxon>
    </lineage>
</organism>
<sequence>MNTMRLGIHSISTCTYYTVLLCVWALQQDEDNLIRSKYILLTIKKASDSW</sequence>
<accession>A0A0A9B1A1</accession>
<reference evidence="1" key="1">
    <citation type="submission" date="2014-09" db="EMBL/GenBank/DDBJ databases">
        <authorList>
            <person name="Magalhaes I.L.F."/>
            <person name="Oliveira U."/>
            <person name="Santos F.R."/>
            <person name="Vidigal T.H.D.A."/>
            <person name="Brescovit A.D."/>
            <person name="Santos A.J."/>
        </authorList>
    </citation>
    <scope>NUCLEOTIDE SEQUENCE</scope>
    <source>
        <tissue evidence="1">Shoot tissue taken approximately 20 cm above the soil surface</tissue>
    </source>
</reference>
<protein>
    <submittedName>
        <fullName evidence="1">Uncharacterized protein</fullName>
    </submittedName>
</protein>